<keyword evidence="8 16" id="KW-0732">Signal</keyword>
<feature type="active site" description="Charge relay system" evidence="15">
    <location>
        <position position="276"/>
    </location>
</feature>
<gene>
    <name evidence="18" type="ORF">VHEMI03240</name>
</gene>
<dbReference type="GO" id="GO:0046872">
    <property type="term" value="F:metal ion binding"/>
    <property type="evidence" value="ECO:0007669"/>
    <property type="project" value="UniProtKB-UniRule"/>
</dbReference>
<feature type="signal peptide" evidence="16">
    <location>
        <begin position="1"/>
        <end position="15"/>
    </location>
</feature>
<dbReference type="SMART" id="SM00944">
    <property type="entry name" value="Pro-kuma_activ"/>
    <property type="match status" value="1"/>
</dbReference>
<comment type="catalytic activity">
    <reaction evidence="1">
        <text>Release of an N-terminal tripeptide from a polypeptide.</text>
        <dbReference type="EC" id="3.4.14.10"/>
    </reaction>
</comment>
<keyword evidence="14" id="KW-0325">Glycoprotein</keyword>
<dbReference type="GO" id="GO:0008240">
    <property type="term" value="F:tripeptidyl-peptidase activity"/>
    <property type="evidence" value="ECO:0007669"/>
    <property type="project" value="UniProtKB-EC"/>
</dbReference>
<protein>
    <recommendedName>
        <fullName evidence="4">tripeptidyl-peptidase II</fullName>
        <ecNumber evidence="4">3.4.14.10</ecNumber>
    </recommendedName>
</protein>
<evidence type="ECO:0000256" key="1">
    <source>
        <dbReference type="ARBA" id="ARBA00001910"/>
    </source>
</evidence>
<feature type="domain" description="Peptidase S53" evidence="17">
    <location>
        <begin position="201"/>
        <end position="566"/>
    </location>
</feature>
<feature type="binding site" evidence="15">
    <location>
        <position position="547"/>
    </location>
    <ligand>
        <name>Ca(2+)</name>
        <dbReference type="ChEBI" id="CHEBI:29108"/>
    </ligand>
</feature>
<dbReference type="Proteomes" id="UP000039046">
    <property type="component" value="Unassembled WGS sequence"/>
</dbReference>
<dbReference type="InterPro" id="IPR036852">
    <property type="entry name" value="Peptidase_S8/S53_dom_sf"/>
</dbReference>
<evidence type="ECO:0000313" key="18">
    <source>
        <dbReference type="EMBL" id="CEJ83733.1"/>
    </source>
</evidence>
<feature type="binding site" evidence="15">
    <location>
        <position position="529"/>
    </location>
    <ligand>
        <name>Ca(2+)</name>
        <dbReference type="ChEBI" id="CHEBI:29108"/>
    </ligand>
</feature>
<dbReference type="CDD" id="cd04056">
    <property type="entry name" value="Peptidases_S53"/>
    <property type="match status" value="1"/>
</dbReference>
<keyword evidence="7 15" id="KW-0479">Metal-binding</keyword>
<evidence type="ECO:0000313" key="19">
    <source>
        <dbReference type="Proteomes" id="UP000039046"/>
    </source>
</evidence>
<dbReference type="EMBL" id="CDHN01000002">
    <property type="protein sequence ID" value="CEJ83733.1"/>
    <property type="molecule type" value="Genomic_DNA"/>
</dbReference>
<feature type="binding site" evidence="15">
    <location>
        <position position="549"/>
    </location>
    <ligand>
        <name>Ca(2+)</name>
        <dbReference type="ChEBI" id="CHEBI:29108"/>
    </ligand>
</feature>
<dbReference type="InterPro" id="IPR000209">
    <property type="entry name" value="Peptidase_S8/S53_dom"/>
</dbReference>
<evidence type="ECO:0000256" key="5">
    <source>
        <dbReference type="ARBA" id="ARBA00022525"/>
    </source>
</evidence>
<dbReference type="GO" id="GO:0005576">
    <property type="term" value="C:extracellular region"/>
    <property type="evidence" value="ECO:0007669"/>
    <property type="project" value="UniProtKB-SubCell"/>
</dbReference>
<dbReference type="AlphaFoldDB" id="A0A0A1TAM9"/>
<evidence type="ECO:0000256" key="14">
    <source>
        <dbReference type="ARBA" id="ARBA00023180"/>
    </source>
</evidence>
<dbReference type="PANTHER" id="PTHR14218">
    <property type="entry name" value="PROTEASE S8 TRIPEPTIDYL PEPTIDASE I CLN2"/>
    <property type="match status" value="1"/>
</dbReference>
<dbReference type="STRING" id="1531966.A0A0A1TAM9"/>
<dbReference type="SUPFAM" id="SSF52743">
    <property type="entry name" value="Subtilisin-like"/>
    <property type="match status" value="1"/>
</dbReference>
<dbReference type="InterPro" id="IPR030400">
    <property type="entry name" value="Sedolisin_dom"/>
</dbReference>
<organism evidence="18 19">
    <name type="scientific">[Torrubiella] hemipterigena</name>
    <dbReference type="NCBI Taxonomy" id="1531966"/>
    <lineage>
        <taxon>Eukaryota</taxon>
        <taxon>Fungi</taxon>
        <taxon>Dikarya</taxon>
        <taxon>Ascomycota</taxon>
        <taxon>Pezizomycotina</taxon>
        <taxon>Sordariomycetes</taxon>
        <taxon>Hypocreomycetidae</taxon>
        <taxon>Hypocreales</taxon>
        <taxon>Clavicipitaceae</taxon>
        <taxon>Clavicipitaceae incertae sedis</taxon>
        <taxon>'Torrubiella' clade</taxon>
    </lineage>
</organism>
<dbReference type="Gene3D" id="3.40.50.200">
    <property type="entry name" value="Peptidase S8/S53 domain"/>
    <property type="match status" value="1"/>
</dbReference>
<evidence type="ECO:0000256" key="16">
    <source>
        <dbReference type="SAM" id="SignalP"/>
    </source>
</evidence>
<accession>A0A0A1TAM9</accession>
<reference evidence="18 19" key="1">
    <citation type="journal article" date="2015" name="Genome Announc.">
        <title>Draft Genome Sequence and Gene Annotation of the Entomopathogenic Fungus Verticillium hemipterigenum.</title>
        <authorList>
            <person name="Horn F."/>
            <person name="Habel A."/>
            <person name="Scharf D.H."/>
            <person name="Dworschak J."/>
            <person name="Brakhage A.A."/>
            <person name="Guthke R."/>
            <person name="Hertweck C."/>
            <person name="Linde J."/>
        </authorList>
    </citation>
    <scope>NUCLEOTIDE SEQUENCE [LARGE SCALE GENOMIC DNA]</scope>
</reference>
<dbReference type="HOGENOM" id="CLU_013783_3_0_1"/>
<evidence type="ECO:0000256" key="10">
    <source>
        <dbReference type="ARBA" id="ARBA00022825"/>
    </source>
</evidence>
<evidence type="ECO:0000256" key="3">
    <source>
        <dbReference type="ARBA" id="ARBA00004239"/>
    </source>
</evidence>
<evidence type="ECO:0000256" key="15">
    <source>
        <dbReference type="PROSITE-ProRule" id="PRU01032"/>
    </source>
</evidence>
<evidence type="ECO:0000259" key="17">
    <source>
        <dbReference type="PROSITE" id="PS51695"/>
    </source>
</evidence>
<comment type="subcellular location">
    <subcellularLocation>
        <location evidence="3">Secreted</location>
        <location evidence="3">Extracellular space</location>
    </subcellularLocation>
</comment>
<dbReference type="PANTHER" id="PTHR14218:SF15">
    <property type="entry name" value="TRIPEPTIDYL-PEPTIDASE 1"/>
    <property type="match status" value="1"/>
</dbReference>
<evidence type="ECO:0000256" key="13">
    <source>
        <dbReference type="ARBA" id="ARBA00023145"/>
    </source>
</evidence>
<feature type="binding site" evidence="15">
    <location>
        <position position="528"/>
    </location>
    <ligand>
        <name>Ca(2+)</name>
        <dbReference type="ChEBI" id="CHEBI:29108"/>
    </ligand>
</feature>
<dbReference type="Pfam" id="PF09286">
    <property type="entry name" value="Pro-kuma_activ"/>
    <property type="match status" value="1"/>
</dbReference>
<evidence type="ECO:0000256" key="2">
    <source>
        <dbReference type="ARBA" id="ARBA00002451"/>
    </source>
</evidence>
<feature type="chain" id="PRO_5012475151" description="tripeptidyl-peptidase II" evidence="16">
    <location>
        <begin position="16"/>
        <end position="566"/>
    </location>
</feature>
<keyword evidence="5" id="KW-0964">Secreted</keyword>
<feature type="active site" description="Charge relay system" evidence="15">
    <location>
        <position position="486"/>
    </location>
</feature>
<evidence type="ECO:0000256" key="4">
    <source>
        <dbReference type="ARBA" id="ARBA00012462"/>
    </source>
</evidence>
<keyword evidence="10 15" id="KW-0720">Serine protease</keyword>
<dbReference type="SUPFAM" id="SSF54897">
    <property type="entry name" value="Protease propeptides/inhibitors"/>
    <property type="match status" value="1"/>
</dbReference>
<evidence type="ECO:0000256" key="6">
    <source>
        <dbReference type="ARBA" id="ARBA00022670"/>
    </source>
</evidence>
<keyword evidence="13" id="KW-0865">Zymogen</keyword>
<dbReference type="GO" id="GO:0006508">
    <property type="term" value="P:proteolysis"/>
    <property type="evidence" value="ECO:0007669"/>
    <property type="project" value="UniProtKB-KW"/>
</dbReference>
<evidence type="ECO:0000256" key="11">
    <source>
        <dbReference type="ARBA" id="ARBA00022837"/>
    </source>
</evidence>
<dbReference type="InterPro" id="IPR015366">
    <property type="entry name" value="S53_propep"/>
</dbReference>
<dbReference type="PROSITE" id="PS51695">
    <property type="entry name" value="SEDOLISIN"/>
    <property type="match status" value="1"/>
</dbReference>
<dbReference type="OrthoDB" id="409122at2759"/>
<keyword evidence="11 15" id="KW-0106">Calcium</keyword>
<keyword evidence="19" id="KW-1185">Reference proteome</keyword>
<evidence type="ECO:0000256" key="8">
    <source>
        <dbReference type="ARBA" id="ARBA00022729"/>
    </source>
</evidence>
<feature type="active site" description="Charge relay system" evidence="15">
    <location>
        <position position="272"/>
    </location>
</feature>
<dbReference type="InterPro" id="IPR050819">
    <property type="entry name" value="Tripeptidyl-peptidase_I"/>
</dbReference>
<name>A0A0A1TAM9_9HYPO</name>
<dbReference type="GO" id="GO:0004252">
    <property type="term" value="F:serine-type endopeptidase activity"/>
    <property type="evidence" value="ECO:0007669"/>
    <property type="project" value="UniProtKB-UniRule"/>
</dbReference>
<keyword evidence="9 15" id="KW-0378">Hydrolase</keyword>
<sequence>MLVTLLPLLAGLAAASPLQQDMVVKHALPAVPSGYEVKSAAPANLKINMQIGLKEQNLDKLQERLLAMSNPDHADYGKHMSRDEVEALTAPSATTVSAVNDWLASHGVTAGKISNGFMNIQVTTSQAQKMLAAEYKVYHSVERNHTTVRTTEYSLPKNIHGEISTIQPTTLFSNMGLIRPMVTPLSKEASQINARASCGSTITPSCLRSLYNINYTPRNGQTAIGIAGYLGEIASQSDLSTFLGEYTSIPQSTAFSVELVNGGSNSGYGTTEANLDTQYAMALSYPISNVFYETGGSPPFNPDDSTQSNTNEPYLEWLNYLAGKNSVPQTMSSSYGDNEQTVPRDYADTVCNQFMKLGARGVSVLVSSGDGGVGGGQPSQCYSNDGSHRYMFLPTFPASCPWVTAVGGTTGTNPERAASLSSGGFSNYYSAPDYQSNQTAAYVKNLGNTYNGYYNPKGRGIPDVAAQAINYGIVINNFNSGVSGTSCSAPAFASIIALLNDYRMSKGGAPLGFLNPFLYGKGVSGLVDITSGNNPGCQTNGFSAARGWDPVTGMGSPNFGTLKTLV</sequence>
<evidence type="ECO:0000256" key="9">
    <source>
        <dbReference type="ARBA" id="ARBA00022801"/>
    </source>
</evidence>
<dbReference type="EC" id="3.4.14.10" evidence="4"/>
<proteinExistence type="predicted"/>
<keyword evidence="12" id="KW-0843">Virulence</keyword>
<keyword evidence="6 15" id="KW-0645">Protease</keyword>
<evidence type="ECO:0000256" key="12">
    <source>
        <dbReference type="ARBA" id="ARBA00023026"/>
    </source>
</evidence>
<evidence type="ECO:0000256" key="7">
    <source>
        <dbReference type="ARBA" id="ARBA00022723"/>
    </source>
</evidence>
<comment type="function">
    <text evidence="2">Secreted tripeptidyl-peptidase which degrades proteins at acidic pHs and is involved in virulence.</text>
</comment>
<dbReference type="FunFam" id="3.40.50.200:FF:000015">
    <property type="entry name" value="Tripeptidyl peptidase A"/>
    <property type="match status" value="1"/>
</dbReference>
<dbReference type="CDD" id="cd11377">
    <property type="entry name" value="Pro-peptidase_S53"/>
    <property type="match status" value="1"/>
</dbReference>
<dbReference type="Pfam" id="PF00082">
    <property type="entry name" value="Peptidase_S8"/>
    <property type="match status" value="1"/>
</dbReference>
<comment type="cofactor">
    <cofactor evidence="15">
        <name>Ca(2+)</name>
        <dbReference type="ChEBI" id="CHEBI:29108"/>
    </cofactor>
    <text evidence="15">Binds 1 Ca(2+) ion per subunit.</text>
</comment>